<name>U5QGA3_GLOK1</name>
<keyword evidence="3" id="KW-1185">Reference proteome</keyword>
<accession>U5QGA3</accession>
<dbReference type="GO" id="GO:0032259">
    <property type="term" value="P:methylation"/>
    <property type="evidence" value="ECO:0007669"/>
    <property type="project" value="UniProtKB-KW"/>
</dbReference>
<reference evidence="2 3" key="1">
    <citation type="journal article" date="2013" name="PLoS ONE">
        <title>Cultivation and Complete Genome Sequencing of Gloeobacter kilaueensis sp. nov., from a Lava Cave in Kilauea Caldera, Hawai'i.</title>
        <authorList>
            <person name="Saw J.H."/>
            <person name="Schatz M."/>
            <person name="Brown M.V."/>
            <person name="Kunkel D.D."/>
            <person name="Foster J.S."/>
            <person name="Shick H."/>
            <person name="Christensen S."/>
            <person name="Hou S."/>
            <person name="Wan X."/>
            <person name="Donachie S.P."/>
        </authorList>
    </citation>
    <scope>NUCLEOTIDE SEQUENCE [LARGE SCALE GENOMIC DNA]</scope>
    <source>
        <strain evidence="3">JS</strain>
    </source>
</reference>
<dbReference type="Proteomes" id="UP000017396">
    <property type="component" value="Chromosome"/>
</dbReference>
<dbReference type="InterPro" id="IPR029063">
    <property type="entry name" value="SAM-dependent_MTases_sf"/>
</dbReference>
<evidence type="ECO:0000256" key="1">
    <source>
        <dbReference type="SAM" id="MobiDB-lite"/>
    </source>
</evidence>
<dbReference type="AlphaFoldDB" id="U5QGA3"/>
<dbReference type="STRING" id="1183438.GKIL_1751"/>
<dbReference type="eggNOG" id="COG0286">
    <property type="taxonomic scope" value="Bacteria"/>
</dbReference>
<dbReference type="EMBL" id="CP003587">
    <property type="protein sequence ID" value="AGY57997.1"/>
    <property type="molecule type" value="Genomic_DNA"/>
</dbReference>
<feature type="region of interest" description="Disordered" evidence="1">
    <location>
        <begin position="274"/>
        <end position="306"/>
    </location>
</feature>
<proteinExistence type="predicted"/>
<keyword evidence="2" id="KW-0489">Methyltransferase</keyword>
<dbReference type="Gene3D" id="3.40.50.150">
    <property type="entry name" value="Vaccinia Virus protein VP39"/>
    <property type="match status" value="1"/>
</dbReference>
<sequence>MTNWRLADEPGSLESLRREVEKERSNRKIRPDFVCAPLQPGWMRPLLFEMDTILWGRWEYWLQTQEAGHLLERLIPQIAFLDDSHNYARRMIERCLDAIGCGWSGWSSWSNFNTLLDWILFGLGHGNAHTPPPLDQRIQGQLYQTFELGALQLWPHDYWGALLAENRHGRHNGFYPTPLPVCELMAKMLFVESGDPATGRPTIWPDCRARLVYEPCVGTGRMLMVASNYSLRLSGCDIDPTVLKACLVNLWLYAPWGIAPFKFLEDDGPIDASAEAEQETTTVPEHACASDADEPTPILSGVSHEV</sequence>
<evidence type="ECO:0000313" key="3">
    <source>
        <dbReference type="Proteomes" id="UP000017396"/>
    </source>
</evidence>
<dbReference type="SUPFAM" id="SSF53335">
    <property type="entry name" value="S-adenosyl-L-methionine-dependent methyltransferases"/>
    <property type="match status" value="1"/>
</dbReference>
<dbReference type="RefSeq" id="WP_023173119.1">
    <property type="nucleotide sequence ID" value="NC_022600.1"/>
</dbReference>
<gene>
    <name evidence="2" type="ORF">GKIL_1751</name>
</gene>
<keyword evidence="2" id="KW-0808">Transferase</keyword>
<evidence type="ECO:0000313" key="2">
    <source>
        <dbReference type="EMBL" id="AGY57997.1"/>
    </source>
</evidence>
<protein>
    <submittedName>
        <fullName evidence="2">Type I restriction-modification system methyltransferase subunit</fullName>
    </submittedName>
</protein>
<dbReference type="KEGG" id="glj:GKIL_1751"/>
<dbReference type="GO" id="GO:0008168">
    <property type="term" value="F:methyltransferase activity"/>
    <property type="evidence" value="ECO:0007669"/>
    <property type="project" value="UniProtKB-KW"/>
</dbReference>
<organism evidence="2 3">
    <name type="scientific">Gloeobacter kilaueensis (strain ATCC BAA-2537 / CCAP 1431/1 / ULC 316 / JS1)</name>
    <dbReference type="NCBI Taxonomy" id="1183438"/>
    <lineage>
        <taxon>Bacteria</taxon>
        <taxon>Bacillati</taxon>
        <taxon>Cyanobacteriota</taxon>
        <taxon>Cyanophyceae</taxon>
        <taxon>Gloeobacterales</taxon>
        <taxon>Gloeobacteraceae</taxon>
        <taxon>Gloeobacter</taxon>
    </lineage>
</organism>
<dbReference type="HOGENOM" id="CLU_908407_0_0_3"/>